<dbReference type="NCBIfam" id="TIGR04183">
    <property type="entry name" value="Por_Secre_tail"/>
    <property type="match status" value="1"/>
</dbReference>
<evidence type="ECO:0000259" key="1">
    <source>
        <dbReference type="Pfam" id="PF02368"/>
    </source>
</evidence>
<dbReference type="RefSeq" id="WP_068836825.1">
    <property type="nucleotide sequence ID" value="NZ_BMXC01000001.1"/>
</dbReference>
<dbReference type="InterPro" id="IPR013320">
    <property type="entry name" value="ConA-like_dom_sf"/>
</dbReference>
<feature type="domain" description="BIG2" evidence="1">
    <location>
        <begin position="403"/>
        <end position="441"/>
    </location>
</feature>
<dbReference type="Pfam" id="PF18483">
    <property type="entry name" value="Lectin_L-type_dom"/>
    <property type="match status" value="1"/>
</dbReference>
<dbReference type="Pfam" id="PF18962">
    <property type="entry name" value="Por_Secre_tail"/>
    <property type="match status" value="1"/>
</dbReference>
<accession>A0A1I7H661</accession>
<name>A0A1I7H661_9BACT</name>
<evidence type="ECO:0000313" key="4">
    <source>
        <dbReference type="Proteomes" id="UP000182491"/>
    </source>
</evidence>
<dbReference type="AlphaFoldDB" id="A0A1I7H661"/>
<dbReference type="Pfam" id="PF02368">
    <property type="entry name" value="Big_2"/>
    <property type="match status" value="1"/>
</dbReference>
<evidence type="ECO:0000313" key="3">
    <source>
        <dbReference type="EMBL" id="SFU56124.1"/>
    </source>
</evidence>
<dbReference type="GO" id="GO:0005975">
    <property type="term" value="P:carbohydrate metabolic process"/>
    <property type="evidence" value="ECO:0007669"/>
    <property type="project" value="UniProtKB-ARBA"/>
</dbReference>
<dbReference type="STRING" id="388950.GCA_001611675_00636"/>
<gene>
    <name evidence="3" type="ORF">SAMN04487941_1538</name>
</gene>
<dbReference type="InterPro" id="IPR056573">
    <property type="entry name" value="Lectin_L-type_dom"/>
</dbReference>
<dbReference type="InterPro" id="IPR026444">
    <property type="entry name" value="Secre_tail"/>
</dbReference>
<dbReference type="OrthoDB" id="1121493at2"/>
<dbReference type="Gene3D" id="2.60.120.200">
    <property type="match status" value="1"/>
</dbReference>
<reference evidence="4" key="1">
    <citation type="submission" date="2016-10" db="EMBL/GenBank/DDBJ databases">
        <authorList>
            <person name="Varghese N."/>
        </authorList>
    </citation>
    <scope>NUCLEOTIDE SEQUENCE [LARGE SCALE GENOMIC DNA]</scope>
    <source>
        <strain evidence="4">DSM 18820</strain>
    </source>
</reference>
<sequence length="833" mass="88626">MMHLYHLQNLYTVYKSRYTRWKISLWGIALLILVQSTYNIAHAQTEGLFDTYTVVPNATLISAGCVQITKIREYKQAGSAWNNTAINLNNSFDFTFETQQCGGADGMLFILQNDGLSALGGRVDLATQEALGGDLGYYFSPDGTFDQSLGVELDIWNNGGWNITNGYWDKSGSHMALVKNGSPRPLPLTSTTVAYAEVDPKLSTPTACPSRLLRVTWNSATKVMEVYLDGILRFSYVDDVVAKIFGGNPIVYFGFAGATGASTSTQTFCNRGLYYKSVAITELSSRSYCAGATIEVPVTTTGSFGSDNLFTAQLSDAAGSFTTPITLGQLNSASPGIIQGIVPQGTPAGTGYKVRVVSSELSSEGIVYEHNLTINGLSTVAAISGDGAVCVGYTMRLSNETAGGKWSSDDLSIATVNEITGEVTGVSAGNVNINYTVSNSSNTGCETSVSKAIAVQTLDEGKIMAFDKSNAPATTVAIGTAIAPSSSQYSLANSNATSFEWAVTYSENGNPISITAKGGSVTPSGSSSAGTVTVIWPTDEARIYKITATYRNSCIKTTEILVAVYDPNGGFVTGGGWFDSPSGAYTPGNTTDEDLIGNANFAFVSKYRKGSSTPEGNTEFQFNAGNLRFKSSAYAKESLVVGGAKAKYSGKGTVASEPGIEYYFFVSVIDGDINNTGKDRFRIKIWRMVDNGEVVLYDNNSGAGTDEDPSIERTAIGGGSIMIHEVKKVSTGVVAKNLSISGSALPEAAGLHNYPNPSVGATTIAFTVEKEENFTLEVYDMRGSLVRKIATGKAEAGKYYEYEFNSSKMADGVYLARLVTSSRTQSHKMIIKN</sequence>
<dbReference type="Gene3D" id="2.60.40.4070">
    <property type="match status" value="1"/>
</dbReference>
<feature type="domain" description="Secretion system C-terminal sorting" evidence="2">
    <location>
        <begin position="754"/>
        <end position="831"/>
    </location>
</feature>
<dbReference type="Gene3D" id="2.60.40.1080">
    <property type="match status" value="1"/>
</dbReference>
<dbReference type="InterPro" id="IPR003343">
    <property type="entry name" value="Big_2"/>
</dbReference>
<dbReference type="Proteomes" id="UP000182491">
    <property type="component" value="Unassembled WGS sequence"/>
</dbReference>
<dbReference type="InterPro" id="IPR008964">
    <property type="entry name" value="Invasin/intimin_cell_adhesion"/>
</dbReference>
<proteinExistence type="predicted"/>
<dbReference type="GO" id="GO:0004553">
    <property type="term" value="F:hydrolase activity, hydrolyzing O-glycosyl compounds"/>
    <property type="evidence" value="ECO:0007669"/>
    <property type="project" value="UniProtKB-ARBA"/>
</dbReference>
<dbReference type="SUPFAM" id="SSF49373">
    <property type="entry name" value="Invasin/intimin cell-adhesion fragments"/>
    <property type="match status" value="1"/>
</dbReference>
<dbReference type="EMBL" id="FPCA01000001">
    <property type="protein sequence ID" value="SFU56124.1"/>
    <property type="molecule type" value="Genomic_DNA"/>
</dbReference>
<protein>
    <submittedName>
        <fullName evidence="3">Por secretion system C-terminal sorting domain-containing protein</fullName>
    </submittedName>
</protein>
<organism evidence="3 4">
    <name type="scientific">Pontibacter akesuensis</name>
    <dbReference type="NCBI Taxonomy" id="388950"/>
    <lineage>
        <taxon>Bacteria</taxon>
        <taxon>Pseudomonadati</taxon>
        <taxon>Bacteroidota</taxon>
        <taxon>Cytophagia</taxon>
        <taxon>Cytophagales</taxon>
        <taxon>Hymenobacteraceae</taxon>
        <taxon>Pontibacter</taxon>
    </lineage>
</organism>
<dbReference type="CDD" id="cd01951">
    <property type="entry name" value="lectin_L-type"/>
    <property type="match status" value="1"/>
</dbReference>
<dbReference type="SUPFAM" id="SSF49899">
    <property type="entry name" value="Concanavalin A-like lectins/glucanases"/>
    <property type="match status" value="1"/>
</dbReference>
<evidence type="ECO:0000259" key="2">
    <source>
        <dbReference type="Pfam" id="PF18962"/>
    </source>
</evidence>
<keyword evidence="4" id="KW-1185">Reference proteome</keyword>